<feature type="transmembrane region" description="Helical" evidence="7">
    <location>
        <begin position="173"/>
        <end position="191"/>
    </location>
</feature>
<gene>
    <name evidence="8" type="ORF">ACFFHU_25620</name>
</gene>
<dbReference type="PROSITE" id="PS01006">
    <property type="entry name" value="FORMATE_NITRITE_TP_2"/>
    <property type="match status" value="1"/>
</dbReference>
<dbReference type="InterPro" id="IPR000292">
    <property type="entry name" value="For/NO2_transpt"/>
</dbReference>
<reference evidence="8 9" key="1">
    <citation type="submission" date="2024-09" db="EMBL/GenBank/DDBJ databases">
        <authorList>
            <person name="Sun Q."/>
            <person name="Mori K."/>
        </authorList>
    </citation>
    <scope>NUCLEOTIDE SEQUENCE [LARGE SCALE GENOMIC DNA]</scope>
    <source>
        <strain evidence="8 9">TBRC 2205</strain>
    </source>
</reference>
<evidence type="ECO:0000256" key="6">
    <source>
        <dbReference type="SAM" id="MobiDB-lite"/>
    </source>
</evidence>
<feature type="transmembrane region" description="Helical" evidence="7">
    <location>
        <begin position="41"/>
        <end position="62"/>
    </location>
</feature>
<dbReference type="Gene3D" id="1.20.1080.10">
    <property type="entry name" value="Glycerol uptake facilitator protein"/>
    <property type="match status" value="1"/>
</dbReference>
<evidence type="ECO:0000256" key="2">
    <source>
        <dbReference type="ARBA" id="ARBA00022692"/>
    </source>
</evidence>
<protein>
    <submittedName>
        <fullName evidence="8">Formate/nitrite transporter family protein</fullName>
    </submittedName>
</protein>
<dbReference type="EMBL" id="JBHLUE010000026">
    <property type="protein sequence ID" value="MFC0567502.1"/>
    <property type="molecule type" value="Genomic_DNA"/>
</dbReference>
<organism evidence="8 9">
    <name type="scientific">Plantactinospora siamensis</name>
    <dbReference type="NCBI Taxonomy" id="555372"/>
    <lineage>
        <taxon>Bacteria</taxon>
        <taxon>Bacillati</taxon>
        <taxon>Actinomycetota</taxon>
        <taxon>Actinomycetes</taxon>
        <taxon>Micromonosporales</taxon>
        <taxon>Micromonosporaceae</taxon>
        <taxon>Plantactinospora</taxon>
    </lineage>
</organism>
<evidence type="ECO:0000256" key="4">
    <source>
        <dbReference type="ARBA" id="ARBA00023136"/>
    </source>
</evidence>
<evidence type="ECO:0000313" key="8">
    <source>
        <dbReference type="EMBL" id="MFC0567502.1"/>
    </source>
</evidence>
<feature type="transmembrane region" description="Helical" evidence="7">
    <location>
        <begin position="110"/>
        <end position="132"/>
    </location>
</feature>
<dbReference type="RefSeq" id="WP_377352396.1">
    <property type="nucleotide sequence ID" value="NZ_JBHMEF010000010.1"/>
</dbReference>
<evidence type="ECO:0000256" key="5">
    <source>
        <dbReference type="ARBA" id="ARBA00049660"/>
    </source>
</evidence>
<dbReference type="PANTHER" id="PTHR30520">
    <property type="entry name" value="FORMATE TRANSPORTER-RELATED"/>
    <property type="match status" value="1"/>
</dbReference>
<accession>A0ABV6P4U9</accession>
<dbReference type="PANTHER" id="PTHR30520:SF6">
    <property type="entry name" value="FORMATE_NITRATE FAMILY TRANSPORTER (EUROFUNG)"/>
    <property type="match status" value="1"/>
</dbReference>
<dbReference type="InterPro" id="IPR024002">
    <property type="entry name" value="For/NO2_transpt_CS"/>
</dbReference>
<comment type="subcellular location">
    <subcellularLocation>
        <location evidence="1">Membrane</location>
        <topology evidence="1">Multi-pass membrane protein</topology>
    </subcellularLocation>
</comment>
<keyword evidence="4 7" id="KW-0472">Membrane</keyword>
<comment type="similarity">
    <text evidence="5">Belongs to the FNT transporter (TC 1.A.16) family.</text>
</comment>
<keyword evidence="3 7" id="KW-1133">Transmembrane helix</keyword>
<proteinExistence type="inferred from homology"/>
<keyword evidence="9" id="KW-1185">Reference proteome</keyword>
<dbReference type="InterPro" id="IPR023271">
    <property type="entry name" value="Aquaporin-like"/>
</dbReference>
<name>A0ABV6P4U9_9ACTN</name>
<evidence type="ECO:0000256" key="7">
    <source>
        <dbReference type="SAM" id="Phobius"/>
    </source>
</evidence>
<dbReference type="Proteomes" id="UP001589894">
    <property type="component" value="Unassembled WGS sequence"/>
</dbReference>
<feature type="transmembrane region" description="Helical" evidence="7">
    <location>
        <begin position="246"/>
        <end position="270"/>
    </location>
</feature>
<dbReference type="Pfam" id="PF01226">
    <property type="entry name" value="Form_Nir_trans"/>
    <property type="match status" value="1"/>
</dbReference>
<feature type="transmembrane region" description="Helical" evidence="7">
    <location>
        <begin position="138"/>
        <end position="161"/>
    </location>
</feature>
<comment type="caution">
    <text evidence="8">The sequence shown here is derived from an EMBL/GenBank/DDBJ whole genome shotgun (WGS) entry which is preliminary data.</text>
</comment>
<keyword evidence="2 7" id="KW-0812">Transmembrane</keyword>
<evidence type="ECO:0000256" key="3">
    <source>
        <dbReference type="ARBA" id="ARBA00022989"/>
    </source>
</evidence>
<evidence type="ECO:0000256" key="1">
    <source>
        <dbReference type="ARBA" id="ARBA00004141"/>
    </source>
</evidence>
<sequence>MGGTMAFKTPDQIATAAVNAGVVKANLTADRMFAGGILAGAYIAFAGLLAVVVTAGMPVAIWGNLTTLFFGAVFATGLIIVIVAGSELVTGNMALLPLALTTRRATAGRVAMSLVVVTIGNLVGSLLVAYLLAVQTGVIGSAHSAAGSAGALTFAKLAAVAKGKAVTETSLEIFLRAVACNWLVCLAVWMAYAAEDIAGKILAIFFPIMAFVALGFDHVVANMFFIPAAMFAHVPGIGIGDAVRNLVLAFVGNAVGGGLFVAGFYWFLYLRGQPQPTTPKGVQETPIPDERSKGGQDAAGPR</sequence>
<evidence type="ECO:0000313" key="9">
    <source>
        <dbReference type="Proteomes" id="UP001589894"/>
    </source>
</evidence>
<feature type="transmembrane region" description="Helical" evidence="7">
    <location>
        <begin position="197"/>
        <end position="216"/>
    </location>
</feature>
<feature type="region of interest" description="Disordered" evidence="6">
    <location>
        <begin position="277"/>
        <end position="302"/>
    </location>
</feature>
<feature type="transmembrane region" description="Helical" evidence="7">
    <location>
        <begin position="68"/>
        <end position="89"/>
    </location>
</feature>